<sequence length="333" mass="36501">MPARLAELEPGSFGSEAARNFEIVSDQGFRATFNAVGARLMALEFPDGFDVVAGPERIEDMLESDVYAGAICGRFANRIEKGLVTIDGTAHQLTVNAPPNHLHGGVEAFHRKNWVAEIIDDALVFSLVSPNREEGYPGKLRARCSYRFDGDTLSCEIEATTKKTTVVNLTNHVYWNLSGAEIVADHELQISAQAYTPTNAELIPSGAVSFVSGTNYDFREPTFLEEAFEDGSGFDGNFCLEGERHTLHHAASLAAGGRAFDLFTTEPGLQLYTAGHWGPAFKGKKGEGLRRFGAVALEPQNWPDAPNQPNFPSALLKPGETYHHRIEWQFREG</sequence>
<dbReference type="Proteomes" id="UP000616151">
    <property type="component" value="Unassembled WGS sequence"/>
</dbReference>
<dbReference type="EMBL" id="JAENHL010000008">
    <property type="protein sequence ID" value="MBK1871462.1"/>
    <property type="molecule type" value="Genomic_DNA"/>
</dbReference>
<comment type="caution">
    <text evidence="1">The sequence shown here is derived from an EMBL/GenBank/DDBJ whole genome shotgun (WGS) entry which is preliminary data.</text>
</comment>
<protein>
    <submittedName>
        <fullName evidence="1">Galactose mutarotase</fullName>
    </submittedName>
</protein>
<proteinExistence type="predicted"/>
<accession>A0ACC5RFN6</accession>
<name>A0ACC5RFN6_9HYPH</name>
<evidence type="ECO:0000313" key="1">
    <source>
        <dbReference type="EMBL" id="MBK1871462.1"/>
    </source>
</evidence>
<keyword evidence="2" id="KW-1185">Reference proteome</keyword>
<organism evidence="1 2">
    <name type="scientific">Taklimakanibacter albus</name>
    <dbReference type="NCBI Taxonomy" id="2800327"/>
    <lineage>
        <taxon>Bacteria</taxon>
        <taxon>Pseudomonadati</taxon>
        <taxon>Pseudomonadota</taxon>
        <taxon>Alphaproteobacteria</taxon>
        <taxon>Hyphomicrobiales</taxon>
        <taxon>Aestuariivirgaceae</taxon>
        <taxon>Taklimakanibacter</taxon>
    </lineage>
</organism>
<reference evidence="1" key="1">
    <citation type="submission" date="2021-01" db="EMBL/GenBank/DDBJ databases">
        <authorList>
            <person name="Sun Q."/>
        </authorList>
    </citation>
    <scope>NUCLEOTIDE SEQUENCE</scope>
    <source>
        <strain evidence="1">YIM B02566</strain>
    </source>
</reference>
<gene>
    <name evidence="1" type="ORF">JHL16_34160</name>
</gene>
<evidence type="ECO:0000313" key="2">
    <source>
        <dbReference type="Proteomes" id="UP000616151"/>
    </source>
</evidence>